<accession>A0AAV4RI14</accession>
<protein>
    <submittedName>
        <fullName evidence="1">Uncharacterized protein</fullName>
    </submittedName>
</protein>
<reference evidence="1 2" key="1">
    <citation type="submission" date="2021-06" db="EMBL/GenBank/DDBJ databases">
        <title>Caerostris darwini draft genome.</title>
        <authorList>
            <person name="Kono N."/>
            <person name="Arakawa K."/>
        </authorList>
    </citation>
    <scope>NUCLEOTIDE SEQUENCE [LARGE SCALE GENOMIC DNA]</scope>
</reference>
<comment type="caution">
    <text evidence="1">The sequence shown here is derived from an EMBL/GenBank/DDBJ whole genome shotgun (WGS) entry which is preliminary data.</text>
</comment>
<dbReference type="Proteomes" id="UP001054837">
    <property type="component" value="Unassembled WGS sequence"/>
</dbReference>
<dbReference type="EMBL" id="BPLQ01006245">
    <property type="protein sequence ID" value="GIY21100.1"/>
    <property type="molecule type" value="Genomic_DNA"/>
</dbReference>
<name>A0AAV4RI14_9ARAC</name>
<proteinExistence type="predicted"/>
<sequence length="127" mass="14420">MGFRKRTTPYKPGTPTLMNISWQQILHRLFLLLTTFMSLKFRKKGEEKSAGLVEHGGDQSKALGESWCKKVPRGGPQAKPVDIVRPNSCSRLLLTTKIPTFLMSVSLVSHCYMPRTTQHMLPSQRCF</sequence>
<evidence type="ECO:0000313" key="2">
    <source>
        <dbReference type="Proteomes" id="UP001054837"/>
    </source>
</evidence>
<evidence type="ECO:0000313" key="1">
    <source>
        <dbReference type="EMBL" id="GIY21100.1"/>
    </source>
</evidence>
<gene>
    <name evidence="1" type="ORF">CDAR_42401</name>
</gene>
<keyword evidence="2" id="KW-1185">Reference proteome</keyword>
<organism evidence="1 2">
    <name type="scientific">Caerostris darwini</name>
    <dbReference type="NCBI Taxonomy" id="1538125"/>
    <lineage>
        <taxon>Eukaryota</taxon>
        <taxon>Metazoa</taxon>
        <taxon>Ecdysozoa</taxon>
        <taxon>Arthropoda</taxon>
        <taxon>Chelicerata</taxon>
        <taxon>Arachnida</taxon>
        <taxon>Araneae</taxon>
        <taxon>Araneomorphae</taxon>
        <taxon>Entelegynae</taxon>
        <taxon>Araneoidea</taxon>
        <taxon>Araneidae</taxon>
        <taxon>Caerostris</taxon>
    </lineage>
</organism>
<dbReference type="AlphaFoldDB" id="A0AAV4RI14"/>